<keyword evidence="5" id="KW-0697">Rotamase</keyword>
<feature type="chain" id="PRO_5032512446" description="peptidylprolyl isomerase" evidence="8">
    <location>
        <begin position="21"/>
        <end position="308"/>
    </location>
</feature>
<organism evidence="10 11">
    <name type="scientific">Niveibacterium umoris</name>
    <dbReference type="NCBI Taxonomy" id="1193620"/>
    <lineage>
        <taxon>Bacteria</taxon>
        <taxon>Pseudomonadati</taxon>
        <taxon>Pseudomonadota</taxon>
        <taxon>Betaproteobacteria</taxon>
        <taxon>Rhodocyclales</taxon>
        <taxon>Rhodocyclaceae</taxon>
        <taxon>Niveibacterium</taxon>
    </lineage>
</organism>
<dbReference type="InterPro" id="IPR050245">
    <property type="entry name" value="PrsA_foldase"/>
</dbReference>
<dbReference type="Pfam" id="PF13145">
    <property type="entry name" value="Rotamase_2"/>
    <property type="match status" value="1"/>
</dbReference>
<dbReference type="PROSITE" id="PS51257">
    <property type="entry name" value="PROKAR_LIPOPROTEIN"/>
    <property type="match status" value="1"/>
</dbReference>
<dbReference type="InterPro" id="IPR027304">
    <property type="entry name" value="Trigger_fact/SurA_dom_sf"/>
</dbReference>
<proteinExistence type="inferred from homology"/>
<evidence type="ECO:0000256" key="7">
    <source>
        <dbReference type="SAM" id="MobiDB-lite"/>
    </source>
</evidence>
<accession>A0A840BDK9</accession>
<dbReference type="Pfam" id="PF13624">
    <property type="entry name" value="SurA_N_3"/>
    <property type="match status" value="1"/>
</dbReference>
<keyword evidence="6 10" id="KW-0413">Isomerase</keyword>
<reference evidence="10 11" key="1">
    <citation type="submission" date="2020-08" db="EMBL/GenBank/DDBJ databases">
        <title>Genomic Encyclopedia of Type Strains, Phase IV (KMG-IV): sequencing the most valuable type-strain genomes for metagenomic binning, comparative biology and taxonomic classification.</title>
        <authorList>
            <person name="Goeker M."/>
        </authorList>
    </citation>
    <scope>NUCLEOTIDE SEQUENCE [LARGE SCALE GENOMIC DNA]</scope>
    <source>
        <strain evidence="10 11">DSM 106739</strain>
    </source>
</reference>
<dbReference type="EC" id="5.2.1.8" evidence="3"/>
<comment type="catalytic activity">
    <reaction evidence="1">
        <text>[protein]-peptidylproline (omega=180) = [protein]-peptidylproline (omega=0)</text>
        <dbReference type="Rhea" id="RHEA:16237"/>
        <dbReference type="Rhea" id="RHEA-COMP:10747"/>
        <dbReference type="Rhea" id="RHEA-COMP:10748"/>
        <dbReference type="ChEBI" id="CHEBI:83833"/>
        <dbReference type="ChEBI" id="CHEBI:83834"/>
        <dbReference type="EC" id="5.2.1.8"/>
    </reaction>
</comment>
<feature type="signal peptide" evidence="8">
    <location>
        <begin position="1"/>
        <end position="20"/>
    </location>
</feature>
<keyword evidence="4 8" id="KW-0732">Signal</keyword>
<sequence>MFAVSIRHVGVALLVVTMLAACGSKSKESGSTQVAAKVNDEEVTVHQLNGLLGKANIPAGADVNQARKQALDRLVEESLLVQAAKEKKLDRDPRVVQAIEAARREVIARAYLEQVANGQAKPTDQAVSAYYSEHPELFAQRRVYSFRELAIADGSKQSLVKSHFDAGKSMDDLINVLRAENVRFAANAFVKPAEQLPLDAARRLHTLKDGEVTIVPRGEGFIVLQIAASRTEPVEQAKAKQAIEQFLSNQAKSEAVAAEVKRLRSAGKINYVGDFAKEATSPSVTTPEPSTSQSAPAEGMQQGIKGLK</sequence>
<dbReference type="InterPro" id="IPR014274">
    <property type="entry name" value="PPIase_EpsD"/>
</dbReference>
<dbReference type="RefSeq" id="WP_183632353.1">
    <property type="nucleotide sequence ID" value="NZ_BAABLE010000011.1"/>
</dbReference>
<evidence type="ECO:0000259" key="9">
    <source>
        <dbReference type="Pfam" id="PF13145"/>
    </source>
</evidence>
<feature type="domain" description="PpiC" evidence="9">
    <location>
        <begin position="122"/>
        <end position="238"/>
    </location>
</feature>
<evidence type="ECO:0000256" key="1">
    <source>
        <dbReference type="ARBA" id="ARBA00000971"/>
    </source>
</evidence>
<comment type="caution">
    <text evidence="10">The sequence shown here is derived from an EMBL/GenBank/DDBJ whole genome shotgun (WGS) entry which is preliminary data.</text>
</comment>
<evidence type="ECO:0000313" key="10">
    <source>
        <dbReference type="EMBL" id="MBB4011611.1"/>
    </source>
</evidence>
<evidence type="ECO:0000256" key="5">
    <source>
        <dbReference type="ARBA" id="ARBA00023110"/>
    </source>
</evidence>
<evidence type="ECO:0000256" key="2">
    <source>
        <dbReference type="ARBA" id="ARBA00007656"/>
    </source>
</evidence>
<dbReference type="PANTHER" id="PTHR47245:SF1">
    <property type="entry name" value="FOLDASE PROTEIN PRSA"/>
    <property type="match status" value="1"/>
</dbReference>
<evidence type="ECO:0000256" key="4">
    <source>
        <dbReference type="ARBA" id="ARBA00022729"/>
    </source>
</evidence>
<dbReference type="SUPFAM" id="SSF109998">
    <property type="entry name" value="Triger factor/SurA peptide-binding domain-like"/>
    <property type="match status" value="1"/>
</dbReference>
<evidence type="ECO:0000313" key="11">
    <source>
        <dbReference type="Proteomes" id="UP000561045"/>
    </source>
</evidence>
<evidence type="ECO:0000256" key="6">
    <source>
        <dbReference type="ARBA" id="ARBA00023235"/>
    </source>
</evidence>
<dbReference type="Gene3D" id="1.10.8.1040">
    <property type="match status" value="1"/>
</dbReference>
<name>A0A840BDK9_9RHOO</name>
<evidence type="ECO:0000256" key="8">
    <source>
        <dbReference type="SAM" id="SignalP"/>
    </source>
</evidence>
<feature type="compositionally biased region" description="Low complexity" evidence="7">
    <location>
        <begin position="280"/>
        <end position="292"/>
    </location>
</feature>
<dbReference type="InterPro" id="IPR000297">
    <property type="entry name" value="PPIase_PpiC"/>
</dbReference>
<dbReference type="NCBIfam" id="TIGR02925">
    <property type="entry name" value="cis_trans_EpsD"/>
    <property type="match status" value="1"/>
</dbReference>
<keyword evidence="11" id="KW-1185">Reference proteome</keyword>
<dbReference type="AlphaFoldDB" id="A0A840BDK9"/>
<dbReference type="PANTHER" id="PTHR47245">
    <property type="entry name" value="PEPTIDYLPROLYL ISOMERASE"/>
    <property type="match status" value="1"/>
</dbReference>
<feature type="region of interest" description="Disordered" evidence="7">
    <location>
        <begin position="277"/>
        <end position="308"/>
    </location>
</feature>
<gene>
    <name evidence="10" type="ORF">GGR36_000919</name>
</gene>
<dbReference type="GO" id="GO:0003755">
    <property type="term" value="F:peptidyl-prolyl cis-trans isomerase activity"/>
    <property type="evidence" value="ECO:0007669"/>
    <property type="project" value="UniProtKB-KW"/>
</dbReference>
<dbReference type="Proteomes" id="UP000561045">
    <property type="component" value="Unassembled WGS sequence"/>
</dbReference>
<comment type="similarity">
    <text evidence="2">Belongs to the PpiC/parvulin rotamase family.</text>
</comment>
<evidence type="ECO:0000256" key="3">
    <source>
        <dbReference type="ARBA" id="ARBA00013194"/>
    </source>
</evidence>
<dbReference type="EMBL" id="JACIET010000001">
    <property type="protein sequence ID" value="MBB4011611.1"/>
    <property type="molecule type" value="Genomic_DNA"/>
</dbReference>
<protein>
    <recommendedName>
        <fullName evidence="3">peptidylprolyl isomerase</fullName>
        <ecNumber evidence="3">5.2.1.8</ecNumber>
    </recommendedName>
</protein>